<proteinExistence type="predicted"/>
<dbReference type="GeneID" id="100905865"/>
<dbReference type="Pfam" id="PF05485">
    <property type="entry name" value="THAP"/>
    <property type="match status" value="1"/>
</dbReference>
<evidence type="ECO:0000313" key="8">
    <source>
        <dbReference type="RefSeq" id="XP_003742196.1"/>
    </source>
</evidence>
<evidence type="ECO:0000256" key="2">
    <source>
        <dbReference type="ARBA" id="ARBA00022771"/>
    </source>
</evidence>
<keyword evidence="7" id="KW-1185">Reference proteome</keyword>
<dbReference type="PROSITE" id="PS50950">
    <property type="entry name" value="ZF_THAP"/>
    <property type="match status" value="1"/>
</dbReference>
<dbReference type="Proteomes" id="UP000694867">
    <property type="component" value="Unplaced"/>
</dbReference>
<organism evidence="7 8">
    <name type="scientific">Galendromus occidentalis</name>
    <name type="common">western predatory mite</name>
    <dbReference type="NCBI Taxonomy" id="34638"/>
    <lineage>
        <taxon>Eukaryota</taxon>
        <taxon>Metazoa</taxon>
        <taxon>Ecdysozoa</taxon>
        <taxon>Arthropoda</taxon>
        <taxon>Chelicerata</taxon>
        <taxon>Arachnida</taxon>
        <taxon>Acari</taxon>
        <taxon>Parasitiformes</taxon>
        <taxon>Mesostigmata</taxon>
        <taxon>Gamasina</taxon>
        <taxon>Phytoseioidea</taxon>
        <taxon>Phytoseiidae</taxon>
        <taxon>Typhlodrominae</taxon>
        <taxon>Galendromus</taxon>
    </lineage>
</organism>
<dbReference type="RefSeq" id="XP_003742196.1">
    <property type="nucleotide sequence ID" value="XM_003742148.2"/>
</dbReference>
<dbReference type="InterPro" id="IPR013087">
    <property type="entry name" value="Znf_C2H2_type"/>
</dbReference>
<dbReference type="KEGG" id="goe:100905865"/>
<reference evidence="8" key="1">
    <citation type="submission" date="2025-08" db="UniProtKB">
        <authorList>
            <consortium name="RefSeq"/>
        </authorList>
    </citation>
    <scope>IDENTIFICATION</scope>
</reference>
<feature type="domain" description="THAP-type" evidence="6">
    <location>
        <begin position="13"/>
        <end position="91"/>
    </location>
</feature>
<evidence type="ECO:0000256" key="1">
    <source>
        <dbReference type="ARBA" id="ARBA00022723"/>
    </source>
</evidence>
<dbReference type="GO" id="GO:0003677">
    <property type="term" value="F:DNA binding"/>
    <property type="evidence" value="ECO:0007669"/>
    <property type="project" value="UniProtKB-UniRule"/>
</dbReference>
<dbReference type="AlphaFoldDB" id="A0AAJ6QS32"/>
<protein>
    <submittedName>
        <fullName evidence="8">Uncharacterized protein LOC100905865</fullName>
    </submittedName>
</protein>
<dbReference type="SMART" id="SM00980">
    <property type="entry name" value="THAP"/>
    <property type="match status" value="1"/>
</dbReference>
<keyword evidence="2 5" id="KW-0863">Zinc-finger</keyword>
<dbReference type="SUPFAM" id="SSF57716">
    <property type="entry name" value="Glucocorticoid receptor-like (DNA-binding domain)"/>
    <property type="match status" value="1"/>
</dbReference>
<evidence type="ECO:0000259" key="6">
    <source>
        <dbReference type="PROSITE" id="PS50950"/>
    </source>
</evidence>
<keyword evidence="3" id="KW-0862">Zinc</keyword>
<dbReference type="PROSITE" id="PS00028">
    <property type="entry name" value="ZINC_FINGER_C2H2_1"/>
    <property type="match status" value="1"/>
</dbReference>
<dbReference type="InterPro" id="IPR006612">
    <property type="entry name" value="THAP_Znf"/>
</dbReference>
<accession>A0AAJ6QS32</accession>
<evidence type="ECO:0000256" key="5">
    <source>
        <dbReference type="PROSITE-ProRule" id="PRU00309"/>
    </source>
</evidence>
<gene>
    <name evidence="8" type="primary">LOC100905865</name>
</gene>
<keyword evidence="4 5" id="KW-0238">DNA-binding</keyword>
<name>A0AAJ6QS32_9ACAR</name>
<keyword evidence="1" id="KW-0479">Metal-binding</keyword>
<evidence type="ECO:0000313" key="7">
    <source>
        <dbReference type="Proteomes" id="UP000694867"/>
    </source>
</evidence>
<evidence type="ECO:0000256" key="3">
    <source>
        <dbReference type="ARBA" id="ARBA00022833"/>
    </source>
</evidence>
<sequence>MSSNSKRTRNFGVPLNSLKCSIETCKTKPMNGKHIYPIPRGPTRCLWIDMIRRHNRDPDLALTYYICSDHFSDDQKLPNGHLKGNSVPNIFPSSLTNTKSSPIECQFCDEIFKSRRELLAHDSEKHLEQYSAMKIELQGAAPEARRETPQCKKCRKFARINTSLQKTRRGIKDALQTLEALREDLREPIRLEVNVPSAISS</sequence>
<evidence type="ECO:0000256" key="4">
    <source>
        <dbReference type="ARBA" id="ARBA00023125"/>
    </source>
</evidence>
<dbReference type="GO" id="GO:0008270">
    <property type="term" value="F:zinc ion binding"/>
    <property type="evidence" value="ECO:0007669"/>
    <property type="project" value="UniProtKB-KW"/>
</dbReference>